<protein>
    <submittedName>
        <fullName evidence="1">Uncharacterized protein</fullName>
    </submittedName>
</protein>
<gene>
    <name evidence="1" type="ORF">FAES_4273</name>
</gene>
<keyword evidence="2" id="KW-1185">Reference proteome</keyword>
<accession>I0KDS0</accession>
<name>I0KDS0_9BACT</name>
<dbReference type="STRING" id="1166018.FAES_4273"/>
<dbReference type="AlphaFoldDB" id="I0KDS0"/>
<dbReference type="HOGENOM" id="CLU_3251841_0_0_10"/>
<dbReference type="KEGG" id="fae:FAES_4273"/>
<proteinExistence type="predicted"/>
<organism evidence="1 2">
    <name type="scientific">Fibrella aestuarina BUZ 2</name>
    <dbReference type="NCBI Taxonomy" id="1166018"/>
    <lineage>
        <taxon>Bacteria</taxon>
        <taxon>Pseudomonadati</taxon>
        <taxon>Bacteroidota</taxon>
        <taxon>Cytophagia</taxon>
        <taxon>Cytophagales</taxon>
        <taxon>Spirosomataceae</taxon>
        <taxon>Fibrella</taxon>
    </lineage>
</organism>
<evidence type="ECO:0000313" key="1">
    <source>
        <dbReference type="EMBL" id="CCH02273.1"/>
    </source>
</evidence>
<dbReference type="Proteomes" id="UP000011058">
    <property type="component" value="Chromosome"/>
</dbReference>
<dbReference type="EMBL" id="HE796683">
    <property type="protein sequence ID" value="CCH02273.1"/>
    <property type="molecule type" value="Genomic_DNA"/>
</dbReference>
<evidence type="ECO:0000313" key="2">
    <source>
        <dbReference type="Proteomes" id="UP000011058"/>
    </source>
</evidence>
<reference evidence="1 2" key="1">
    <citation type="journal article" date="2012" name="J. Bacteriol.">
        <title>Genome Sequence of Fibrella aestuarina BUZ 2T, a Filamentous Marine Bacterium.</title>
        <authorList>
            <person name="Filippini M."/>
            <person name="Qi W."/>
            <person name="Blom J."/>
            <person name="Goesmann A."/>
            <person name="Smits T.H."/>
            <person name="Bagheri H.C."/>
        </authorList>
    </citation>
    <scope>NUCLEOTIDE SEQUENCE [LARGE SCALE GENOMIC DNA]</scope>
    <source>
        <strain evidence="2">BUZ 2T</strain>
    </source>
</reference>
<sequence length="42" mass="4461">MALTRKNPADQSAGFSFGSMQVKPIAQGFSSHVGNDSDNFSK</sequence>